<feature type="domain" description="Inosine/uridine-preferring nucleoside hydrolase" evidence="3">
    <location>
        <begin position="21"/>
        <end position="287"/>
    </location>
</feature>
<gene>
    <name evidence="4" type="ORF">ACFSJH_12710</name>
</gene>
<proteinExistence type="predicted"/>
<evidence type="ECO:0000313" key="5">
    <source>
        <dbReference type="Proteomes" id="UP001597362"/>
    </source>
</evidence>
<evidence type="ECO:0000313" key="4">
    <source>
        <dbReference type="EMBL" id="MFD2116586.1"/>
    </source>
</evidence>
<accession>A0ABW4YLM6</accession>
<comment type="caution">
    <text evidence="4">The sequence shown here is derived from an EMBL/GenBank/DDBJ whole genome shotgun (WGS) entry which is preliminary data.</text>
</comment>
<keyword evidence="2" id="KW-0326">Glycosidase</keyword>
<reference evidence="5" key="1">
    <citation type="journal article" date="2019" name="Int. J. Syst. Evol. Microbiol.">
        <title>The Global Catalogue of Microorganisms (GCM) 10K type strain sequencing project: providing services to taxonomists for standard genome sequencing and annotation.</title>
        <authorList>
            <consortium name="The Broad Institute Genomics Platform"/>
            <consortium name="The Broad Institute Genome Sequencing Center for Infectious Disease"/>
            <person name="Wu L."/>
            <person name="Ma J."/>
        </authorList>
    </citation>
    <scope>NUCLEOTIDE SEQUENCE [LARGE SCALE GENOMIC DNA]</scope>
    <source>
        <strain evidence="5">GH52</strain>
    </source>
</reference>
<keyword evidence="1 4" id="KW-0378">Hydrolase</keyword>
<dbReference type="PANTHER" id="PTHR12304">
    <property type="entry name" value="INOSINE-URIDINE PREFERRING NUCLEOSIDE HYDROLASE"/>
    <property type="match status" value="1"/>
</dbReference>
<sequence>MAFLKKGIMPYDVPENKRLRLIVNTDAANEADDQFAIAHALLTPRFDNVGLIAAHFGTRSETSMQESYDEIINVLKLMEMEEDYQVYKGAEKAVVAGEKPQLTEGAKLIIDEAMREDTTTPLFVIFLGPITDLAVAYLLEPRIENRLTAVWIGGGAYPHGGEEFNLANDIEAANVVFQSRIPLWQVPRNVYKMVRVTIAELAVRVRPHGEIGRYLYDQLVEFNHLPRHHLRWPPGESWQLGDSPAVSLLLDDHAFEYDDVPAPHVEKDMTYTARDTDRTIRVYRSVDSRFTLEDMYAKLELFHQYQLQSEGKK</sequence>
<dbReference type="SUPFAM" id="SSF53590">
    <property type="entry name" value="Nucleoside hydrolase"/>
    <property type="match status" value="1"/>
</dbReference>
<dbReference type="Pfam" id="PF01156">
    <property type="entry name" value="IU_nuc_hydro"/>
    <property type="match status" value="1"/>
</dbReference>
<dbReference type="Proteomes" id="UP001597362">
    <property type="component" value="Unassembled WGS sequence"/>
</dbReference>
<protein>
    <submittedName>
        <fullName evidence="4">Nucleoside hydrolase</fullName>
    </submittedName>
</protein>
<dbReference type="InterPro" id="IPR023186">
    <property type="entry name" value="IUNH"/>
</dbReference>
<name>A0ABW4YLM6_9BACL</name>
<evidence type="ECO:0000256" key="1">
    <source>
        <dbReference type="ARBA" id="ARBA00022801"/>
    </source>
</evidence>
<organism evidence="4 5">
    <name type="scientific">Paenibacillus yanchengensis</name>
    <dbReference type="NCBI Taxonomy" id="2035833"/>
    <lineage>
        <taxon>Bacteria</taxon>
        <taxon>Bacillati</taxon>
        <taxon>Bacillota</taxon>
        <taxon>Bacilli</taxon>
        <taxon>Bacillales</taxon>
        <taxon>Paenibacillaceae</taxon>
        <taxon>Paenibacillus</taxon>
    </lineage>
</organism>
<evidence type="ECO:0000259" key="3">
    <source>
        <dbReference type="Pfam" id="PF01156"/>
    </source>
</evidence>
<dbReference type="GO" id="GO:0016787">
    <property type="term" value="F:hydrolase activity"/>
    <property type="evidence" value="ECO:0007669"/>
    <property type="project" value="UniProtKB-KW"/>
</dbReference>
<dbReference type="Gene3D" id="3.90.245.10">
    <property type="entry name" value="Ribonucleoside hydrolase-like"/>
    <property type="match status" value="1"/>
</dbReference>
<evidence type="ECO:0000256" key="2">
    <source>
        <dbReference type="ARBA" id="ARBA00023295"/>
    </source>
</evidence>
<dbReference type="InterPro" id="IPR036452">
    <property type="entry name" value="Ribo_hydro-like"/>
</dbReference>
<dbReference type="PANTHER" id="PTHR12304:SF4">
    <property type="entry name" value="URIDINE NUCLEOSIDASE"/>
    <property type="match status" value="1"/>
</dbReference>
<dbReference type="EMBL" id="JBHUHO010000031">
    <property type="protein sequence ID" value="MFD2116586.1"/>
    <property type="molecule type" value="Genomic_DNA"/>
</dbReference>
<dbReference type="RefSeq" id="WP_377772931.1">
    <property type="nucleotide sequence ID" value="NZ_JBHUHO010000031.1"/>
</dbReference>
<keyword evidence="5" id="KW-1185">Reference proteome</keyword>
<dbReference type="InterPro" id="IPR001910">
    <property type="entry name" value="Inosine/uridine_hydrolase_dom"/>
</dbReference>